<proteinExistence type="predicted"/>
<dbReference type="AlphaFoldDB" id="A0A4Y2MKQ8"/>
<dbReference type="Proteomes" id="UP000499080">
    <property type="component" value="Unassembled WGS sequence"/>
</dbReference>
<reference evidence="1 2" key="1">
    <citation type="journal article" date="2019" name="Sci. Rep.">
        <title>Orb-weaving spider Araneus ventricosus genome elucidates the spidroin gene catalogue.</title>
        <authorList>
            <person name="Kono N."/>
            <person name="Nakamura H."/>
            <person name="Ohtoshi R."/>
            <person name="Moran D.A.P."/>
            <person name="Shinohara A."/>
            <person name="Yoshida Y."/>
            <person name="Fujiwara M."/>
            <person name="Mori M."/>
            <person name="Tomita M."/>
            <person name="Arakawa K."/>
        </authorList>
    </citation>
    <scope>NUCLEOTIDE SEQUENCE [LARGE SCALE GENOMIC DNA]</scope>
</reference>
<protein>
    <submittedName>
        <fullName evidence="1">Uncharacterized protein</fullName>
    </submittedName>
</protein>
<name>A0A4Y2MKQ8_ARAVE</name>
<organism evidence="1 2">
    <name type="scientific">Araneus ventricosus</name>
    <name type="common">Orbweaver spider</name>
    <name type="synonym">Epeira ventricosa</name>
    <dbReference type="NCBI Taxonomy" id="182803"/>
    <lineage>
        <taxon>Eukaryota</taxon>
        <taxon>Metazoa</taxon>
        <taxon>Ecdysozoa</taxon>
        <taxon>Arthropoda</taxon>
        <taxon>Chelicerata</taxon>
        <taxon>Arachnida</taxon>
        <taxon>Araneae</taxon>
        <taxon>Araneomorphae</taxon>
        <taxon>Entelegynae</taxon>
        <taxon>Araneoidea</taxon>
        <taxon>Araneidae</taxon>
        <taxon>Araneus</taxon>
    </lineage>
</organism>
<keyword evidence="2" id="KW-1185">Reference proteome</keyword>
<comment type="caution">
    <text evidence="1">The sequence shown here is derived from an EMBL/GenBank/DDBJ whole genome shotgun (WGS) entry which is preliminary data.</text>
</comment>
<dbReference type="EMBL" id="BGPR01007548">
    <property type="protein sequence ID" value="GBN27725.1"/>
    <property type="molecule type" value="Genomic_DNA"/>
</dbReference>
<gene>
    <name evidence="1" type="ORF">AVEN_248284_1</name>
</gene>
<accession>A0A4Y2MKQ8</accession>
<evidence type="ECO:0000313" key="1">
    <source>
        <dbReference type="EMBL" id="GBN27725.1"/>
    </source>
</evidence>
<sequence length="89" mass="9993">MERKPARSVTPWLSVRDLPKEFPFPLCSISTQLHSNDADDFRVLKEVGGLPSLLCLTSLCLDVVWSKNLFISNCIESCIELRIDRSGAL</sequence>
<evidence type="ECO:0000313" key="2">
    <source>
        <dbReference type="Proteomes" id="UP000499080"/>
    </source>
</evidence>